<feature type="transmembrane region" description="Helical" evidence="7">
    <location>
        <begin position="210"/>
        <end position="228"/>
    </location>
</feature>
<evidence type="ECO:0000259" key="8">
    <source>
        <dbReference type="SMART" id="SM00014"/>
    </source>
</evidence>
<keyword evidence="2" id="KW-1003">Cell membrane</keyword>
<evidence type="ECO:0000256" key="4">
    <source>
        <dbReference type="ARBA" id="ARBA00022801"/>
    </source>
</evidence>
<dbReference type="SUPFAM" id="SSF48317">
    <property type="entry name" value="Acid phosphatase/Vanadium-dependent haloperoxidase"/>
    <property type="match status" value="1"/>
</dbReference>
<keyword evidence="5 7" id="KW-1133">Transmembrane helix</keyword>
<dbReference type="Pfam" id="PF01569">
    <property type="entry name" value="PAP2"/>
    <property type="match status" value="1"/>
</dbReference>
<keyword evidence="3 7" id="KW-0812">Transmembrane</keyword>
<reference evidence="9" key="1">
    <citation type="submission" date="2018-05" db="EMBL/GenBank/DDBJ databases">
        <authorList>
            <person name="Lanie J.A."/>
            <person name="Ng W.-L."/>
            <person name="Kazmierczak K.M."/>
            <person name="Andrzejewski T.M."/>
            <person name="Davidsen T.M."/>
            <person name="Wayne K.J."/>
            <person name="Tettelin H."/>
            <person name="Glass J.I."/>
            <person name="Rusch D."/>
            <person name="Podicherti R."/>
            <person name="Tsui H.-C.T."/>
            <person name="Winkler M.E."/>
        </authorList>
    </citation>
    <scope>NUCLEOTIDE SEQUENCE</scope>
</reference>
<dbReference type="SMART" id="SM00014">
    <property type="entry name" value="acidPPc"/>
    <property type="match status" value="1"/>
</dbReference>
<keyword evidence="6 7" id="KW-0472">Membrane</keyword>
<evidence type="ECO:0000256" key="2">
    <source>
        <dbReference type="ARBA" id="ARBA00022475"/>
    </source>
</evidence>
<dbReference type="PANTHER" id="PTHR14969:SF62">
    <property type="entry name" value="DECAPRENYLPHOSPHORYL-5-PHOSPHORIBOSE PHOSPHATASE RV3807C-RELATED"/>
    <property type="match status" value="1"/>
</dbReference>
<feature type="transmembrane region" description="Helical" evidence="7">
    <location>
        <begin position="186"/>
        <end position="204"/>
    </location>
</feature>
<evidence type="ECO:0000256" key="6">
    <source>
        <dbReference type="ARBA" id="ARBA00023136"/>
    </source>
</evidence>
<evidence type="ECO:0000256" key="7">
    <source>
        <dbReference type="SAM" id="Phobius"/>
    </source>
</evidence>
<accession>A0A382ABV9</accession>
<dbReference type="InterPro" id="IPR036938">
    <property type="entry name" value="PAP2/HPO_sf"/>
</dbReference>
<evidence type="ECO:0000256" key="3">
    <source>
        <dbReference type="ARBA" id="ARBA00022692"/>
    </source>
</evidence>
<feature type="transmembrane region" description="Helical" evidence="7">
    <location>
        <begin position="90"/>
        <end position="107"/>
    </location>
</feature>
<feature type="domain" description="Phosphatidic acid phosphatase type 2/haloperoxidase" evidence="8">
    <location>
        <begin position="111"/>
        <end position="229"/>
    </location>
</feature>
<dbReference type="GO" id="GO:0016787">
    <property type="term" value="F:hydrolase activity"/>
    <property type="evidence" value="ECO:0007669"/>
    <property type="project" value="UniProtKB-KW"/>
</dbReference>
<keyword evidence="4" id="KW-0378">Hydrolase</keyword>
<gene>
    <name evidence="9" type="ORF">METZ01_LOCUS151341</name>
</gene>
<dbReference type="AlphaFoldDB" id="A0A382ABV9"/>
<feature type="transmembrane region" description="Helical" evidence="7">
    <location>
        <begin position="113"/>
        <end position="132"/>
    </location>
</feature>
<organism evidence="9">
    <name type="scientific">marine metagenome</name>
    <dbReference type="NCBI Taxonomy" id="408172"/>
    <lineage>
        <taxon>unclassified sequences</taxon>
        <taxon>metagenomes</taxon>
        <taxon>ecological metagenomes</taxon>
    </lineage>
</organism>
<proteinExistence type="predicted"/>
<dbReference type="InterPro" id="IPR000326">
    <property type="entry name" value="PAP2/HPO"/>
</dbReference>
<dbReference type="EMBL" id="UINC01024578">
    <property type="protein sequence ID" value="SVA98487.1"/>
    <property type="molecule type" value="Genomic_DNA"/>
</dbReference>
<protein>
    <recommendedName>
        <fullName evidence="8">Phosphatidic acid phosphatase type 2/haloperoxidase domain-containing protein</fullName>
    </recommendedName>
</protein>
<dbReference type="Gene3D" id="1.20.144.10">
    <property type="entry name" value="Phosphatidic acid phosphatase type 2/haloperoxidase"/>
    <property type="match status" value="1"/>
</dbReference>
<dbReference type="PANTHER" id="PTHR14969">
    <property type="entry name" value="SPHINGOSINE-1-PHOSPHATE PHOSPHOHYDROLASE"/>
    <property type="match status" value="1"/>
</dbReference>
<comment type="subcellular location">
    <subcellularLocation>
        <location evidence="1">Cell membrane</location>
        <topology evidence="1">Multi-pass membrane protein</topology>
    </subcellularLocation>
</comment>
<sequence length="254" mass="28286">MNTTYGPKLSPPILSIVLLFSFLNGQPANKDYYRTAAEVGVFLFLEYGYTGESPSLETSTEAPNSFDQFFRNKLRWNIDKIDNAKTASDILLYGLFLGGIPFTPLISDGDYKTMVLANVEIMAINGLVTNLVKHTVDRKRPSSYYQTRDEGGDTYKSFFSGHTSQAFSIGTSTAIMLSRSHPDKKNLIWGSAITLAATTGYFRIAADKHYMTDVLSGALVGSIIGFWVQKKHAKTYFSIGVDPASTHYQVIWYF</sequence>
<dbReference type="GO" id="GO:0005886">
    <property type="term" value="C:plasma membrane"/>
    <property type="evidence" value="ECO:0007669"/>
    <property type="project" value="UniProtKB-SubCell"/>
</dbReference>
<evidence type="ECO:0000256" key="1">
    <source>
        <dbReference type="ARBA" id="ARBA00004651"/>
    </source>
</evidence>
<evidence type="ECO:0000256" key="5">
    <source>
        <dbReference type="ARBA" id="ARBA00022989"/>
    </source>
</evidence>
<name>A0A382ABV9_9ZZZZ</name>
<evidence type="ECO:0000313" key="9">
    <source>
        <dbReference type="EMBL" id="SVA98487.1"/>
    </source>
</evidence>